<dbReference type="InterPro" id="IPR023213">
    <property type="entry name" value="CAT-like_dom_sf"/>
</dbReference>
<name>A0A7J6GRJ3_CANSA</name>
<sequence>MATTPSSSPNSLPLTCLDLIWLRMQPIERIFFYEFPNLEDPNRDTTLFFHSDIVPRLKHSLSLTLKHFLPLSGDEDAVSVTVAETDADFHRLSGTNEFFEATEYHPLIPNLAVSREQAAILAFQVTLFPNLDSPLEWPITMRE</sequence>
<dbReference type="Pfam" id="PF02458">
    <property type="entry name" value="Transferase"/>
    <property type="match status" value="1"/>
</dbReference>
<evidence type="ECO:0000256" key="1">
    <source>
        <dbReference type="ARBA" id="ARBA00022679"/>
    </source>
</evidence>
<dbReference type="InterPro" id="IPR051504">
    <property type="entry name" value="Plant_metabolite_acyltrans"/>
</dbReference>
<dbReference type="PANTHER" id="PTHR31625">
    <property type="match status" value="1"/>
</dbReference>
<evidence type="ECO:0000256" key="2">
    <source>
        <dbReference type="ARBA" id="ARBA00023315"/>
    </source>
</evidence>
<organism evidence="3 4">
    <name type="scientific">Cannabis sativa</name>
    <name type="common">Hemp</name>
    <name type="synonym">Marijuana</name>
    <dbReference type="NCBI Taxonomy" id="3483"/>
    <lineage>
        <taxon>Eukaryota</taxon>
        <taxon>Viridiplantae</taxon>
        <taxon>Streptophyta</taxon>
        <taxon>Embryophyta</taxon>
        <taxon>Tracheophyta</taxon>
        <taxon>Spermatophyta</taxon>
        <taxon>Magnoliopsida</taxon>
        <taxon>eudicotyledons</taxon>
        <taxon>Gunneridae</taxon>
        <taxon>Pentapetalae</taxon>
        <taxon>rosids</taxon>
        <taxon>fabids</taxon>
        <taxon>Rosales</taxon>
        <taxon>Cannabaceae</taxon>
        <taxon>Cannabis</taxon>
    </lineage>
</organism>
<dbReference type="Proteomes" id="UP000525078">
    <property type="component" value="Unassembled WGS sequence"/>
</dbReference>
<dbReference type="Gene3D" id="3.30.559.10">
    <property type="entry name" value="Chloramphenicol acetyltransferase-like domain"/>
    <property type="match status" value="1"/>
</dbReference>
<reference evidence="3 4" key="1">
    <citation type="journal article" date="2020" name="bioRxiv">
        <title>Sequence and annotation of 42 cannabis genomes reveals extensive copy number variation in cannabinoid synthesis and pathogen resistance genes.</title>
        <authorList>
            <person name="Mckernan K.J."/>
            <person name="Helbert Y."/>
            <person name="Kane L.T."/>
            <person name="Ebling H."/>
            <person name="Zhang L."/>
            <person name="Liu B."/>
            <person name="Eaton Z."/>
            <person name="Mclaughlin S."/>
            <person name="Kingan S."/>
            <person name="Baybayan P."/>
            <person name="Concepcion G."/>
            <person name="Jordan M."/>
            <person name="Riva A."/>
            <person name="Barbazuk W."/>
            <person name="Harkins T."/>
        </authorList>
    </citation>
    <scope>NUCLEOTIDE SEQUENCE [LARGE SCALE GENOMIC DNA]</scope>
    <source>
        <strain evidence="4">cv. Jamaican Lion 4</strain>
        <tissue evidence="3">Leaf</tissue>
    </source>
</reference>
<evidence type="ECO:0000313" key="3">
    <source>
        <dbReference type="EMBL" id="KAF4385566.1"/>
    </source>
</evidence>
<protein>
    <submittedName>
        <fullName evidence="3">Uncharacterized protein</fullName>
    </submittedName>
</protein>
<comment type="caution">
    <text evidence="3">The sequence shown here is derived from an EMBL/GenBank/DDBJ whole genome shotgun (WGS) entry which is preliminary data.</text>
</comment>
<keyword evidence="2" id="KW-0012">Acyltransferase</keyword>
<accession>A0A7J6GRJ3</accession>
<evidence type="ECO:0000313" key="4">
    <source>
        <dbReference type="Proteomes" id="UP000525078"/>
    </source>
</evidence>
<dbReference type="AlphaFoldDB" id="A0A7J6GRJ3"/>
<keyword evidence="1" id="KW-0808">Transferase</keyword>
<gene>
    <name evidence="3" type="ORF">F8388_010122</name>
</gene>
<proteinExistence type="predicted"/>
<dbReference type="GO" id="GO:0016747">
    <property type="term" value="F:acyltransferase activity, transferring groups other than amino-acyl groups"/>
    <property type="evidence" value="ECO:0007669"/>
    <property type="project" value="UniProtKB-ARBA"/>
</dbReference>
<dbReference type="EMBL" id="JAATIP010000044">
    <property type="protein sequence ID" value="KAF4385566.1"/>
    <property type="molecule type" value="Genomic_DNA"/>
</dbReference>